<organism evidence="1 2">
    <name type="scientific">Thermobaculum terrenum (strain ATCC BAA-798 / CCMEE 7001 / YNP1)</name>
    <dbReference type="NCBI Taxonomy" id="525904"/>
    <lineage>
        <taxon>Bacteria</taxon>
        <taxon>Bacillati</taxon>
        <taxon>Chloroflexota</taxon>
        <taxon>Chloroflexia</taxon>
        <taxon>Candidatus Thermobaculales</taxon>
        <taxon>Candidatus Thermobaculaceae</taxon>
        <taxon>Thermobaculum</taxon>
    </lineage>
</organism>
<name>D1CBK4_THET1</name>
<dbReference type="STRING" id="525904.Tter_1261"/>
<evidence type="ECO:0000313" key="1">
    <source>
        <dbReference type="EMBL" id="ACZ42169.1"/>
    </source>
</evidence>
<dbReference type="EMBL" id="CP001825">
    <property type="protein sequence ID" value="ACZ42169.1"/>
    <property type="molecule type" value="Genomic_DNA"/>
</dbReference>
<dbReference type="KEGG" id="ttr:Tter_1261"/>
<proteinExistence type="predicted"/>
<protein>
    <submittedName>
        <fullName evidence="1">Uncharacterized protein</fullName>
    </submittedName>
</protein>
<dbReference type="HOGENOM" id="CLU_2060347_0_0_0"/>
<reference evidence="2" key="1">
    <citation type="journal article" date="2010" name="Stand. Genomic Sci.">
        <title>Complete genome sequence of 'Thermobaculum terrenum' type strain (YNP1).</title>
        <authorList>
            <person name="Kiss H."/>
            <person name="Cleland D."/>
            <person name="Lapidus A."/>
            <person name="Lucas S."/>
            <person name="Glavina Del Rio T."/>
            <person name="Nolan M."/>
            <person name="Tice H."/>
            <person name="Han C."/>
            <person name="Goodwin L."/>
            <person name="Pitluck S."/>
            <person name="Liolios K."/>
            <person name="Ivanova N."/>
            <person name="Mavromatis K."/>
            <person name="Ovchinnikova G."/>
            <person name="Pati A."/>
            <person name="Chen A."/>
            <person name="Palaniappan K."/>
            <person name="Land M."/>
            <person name="Hauser L."/>
            <person name="Chang Y."/>
            <person name="Jeffries C."/>
            <person name="Lu M."/>
            <person name="Brettin T."/>
            <person name="Detter J."/>
            <person name="Goker M."/>
            <person name="Tindall B."/>
            <person name="Beck B."/>
            <person name="McDermott T."/>
            <person name="Woyke T."/>
            <person name="Bristow J."/>
            <person name="Eisen J."/>
            <person name="Markowitz V."/>
            <person name="Hugenholtz P."/>
            <person name="Kyrpides N."/>
            <person name="Klenk H."/>
            <person name="Cheng J."/>
        </authorList>
    </citation>
    <scope>NUCLEOTIDE SEQUENCE [LARGE SCALE GENOMIC DNA]</scope>
    <source>
        <strain evidence="2">ATCC BAA-798 / YNP1</strain>
    </source>
</reference>
<sequence>MAHSRPRLDAIRVGMLVLSSNGPQLLGTIEEILVSPDKRRAWLRLSEHSVPIPVEAVEHIGSNGVMLNSEAEKKLLTGWGDVPADYVSTYLYHWADSKHEPAEVQKDLEANALNPKKES</sequence>
<accession>D1CBK4</accession>
<evidence type="ECO:0000313" key="2">
    <source>
        <dbReference type="Proteomes" id="UP000000323"/>
    </source>
</evidence>
<keyword evidence="2" id="KW-1185">Reference proteome</keyword>
<dbReference type="Proteomes" id="UP000000323">
    <property type="component" value="Chromosome 1"/>
</dbReference>
<dbReference type="RefSeq" id="WP_012875204.1">
    <property type="nucleotide sequence ID" value="NC_013525.1"/>
</dbReference>
<gene>
    <name evidence="1" type="ordered locus">Tter_1261</name>
</gene>
<dbReference type="AlphaFoldDB" id="D1CBK4"/>